<dbReference type="Pfam" id="PF00005">
    <property type="entry name" value="ABC_tran"/>
    <property type="match status" value="2"/>
</dbReference>
<dbReference type="PANTHER" id="PTHR43790:SF1">
    <property type="entry name" value="XYLOSE IMPORT ATP-BINDING PROTEIN XYLG"/>
    <property type="match status" value="1"/>
</dbReference>
<dbReference type="Gene3D" id="3.40.50.300">
    <property type="entry name" value="P-loop containing nucleotide triphosphate hydrolases"/>
    <property type="match status" value="2"/>
</dbReference>
<evidence type="ECO:0000256" key="3">
    <source>
        <dbReference type="ARBA" id="ARBA00022597"/>
    </source>
</evidence>
<keyword evidence="1" id="KW-0813">Transport</keyword>
<dbReference type="EMBL" id="AE017308">
    <property type="protein sequence ID" value="AAT27500.1"/>
    <property type="molecule type" value="Genomic_DNA"/>
</dbReference>
<keyword evidence="7" id="KW-1278">Translocase</keyword>
<dbReference type="PANTHER" id="PTHR43790">
    <property type="entry name" value="CARBOHYDRATE TRANSPORT ATP-BINDING PROTEIN MG119-RELATED"/>
    <property type="match status" value="1"/>
</dbReference>
<dbReference type="GO" id="GO:0005524">
    <property type="term" value="F:ATP binding"/>
    <property type="evidence" value="ECO:0007669"/>
    <property type="project" value="UniProtKB-KW"/>
</dbReference>
<accession>Q6KIS5</accession>
<dbReference type="InterPro" id="IPR003439">
    <property type="entry name" value="ABC_transporter-like_ATP-bd"/>
</dbReference>
<dbReference type="InterPro" id="IPR027417">
    <property type="entry name" value="P-loop_NTPase"/>
</dbReference>
<gene>
    <name evidence="10" type="primary">xylG</name>
    <name evidence="10" type="ordered locus">MMOB0140</name>
</gene>
<dbReference type="STRING" id="267748.MMOB0140"/>
<evidence type="ECO:0000259" key="9">
    <source>
        <dbReference type="PROSITE" id="PS50893"/>
    </source>
</evidence>
<feature type="domain" description="ABC transporter" evidence="9">
    <location>
        <begin position="268"/>
        <end position="514"/>
    </location>
</feature>
<feature type="domain" description="ABC transporter" evidence="9">
    <location>
        <begin position="8"/>
        <end position="247"/>
    </location>
</feature>
<evidence type="ECO:0000256" key="1">
    <source>
        <dbReference type="ARBA" id="ARBA00022448"/>
    </source>
</evidence>
<dbReference type="KEGG" id="mmo:MMOB0140"/>
<evidence type="ECO:0000256" key="7">
    <source>
        <dbReference type="ARBA" id="ARBA00022967"/>
    </source>
</evidence>
<evidence type="ECO:0000313" key="10">
    <source>
        <dbReference type="EMBL" id="AAT27500.1"/>
    </source>
</evidence>
<keyword evidence="5" id="KW-0547">Nucleotide-binding</keyword>
<evidence type="ECO:0000256" key="4">
    <source>
        <dbReference type="ARBA" id="ARBA00022737"/>
    </source>
</evidence>
<organism evidence="10 11">
    <name type="scientific">Mycoplasma mobile (strain ATCC 43663 / 163K / NCTC 11711)</name>
    <name type="common">Mesomycoplasma mobile</name>
    <dbReference type="NCBI Taxonomy" id="267748"/>
    <lineage>
        <taxon>Bacteria</taxon>
        <taxon>Bacillati</taxon>
        <taxon>Mycoplasmatota</taxon>
        <taxon>Mycoplasmoidales</taxon>
        <taxon>Metamycoplasmataceae</taxon>
        <taxon>Mesomycoplasma</taxon>
    </lineage>
</organism>
<dbReference type="RefSeq" id="WP_011264534.1">
    <property type="nucleotide sequence ID" value="NC_006908.1"/>
</dbReference>
<dbReference type="InterPro" id="IPR050107">
    <property type="entry name" value="ABC_carbohydrate_import_ATPase"/>
</dbReference>
<sequence>MNKNDYIFQFENVTKKYPGVIALNDVSFNLKKAKITSIVGENGAGKSTLLKVISGVIPFNKIEGRIIYEGKEKHYKSINDSISDGIAIIHQELSISPYLPVYENIFIGNFKTKFGILNQNQMIVEAKKLLEKVGLPKIDPRTLAINLSVAQQQLVEIAKALSKEVKLLILDEPTSSLNDKDSFELLNIMKNLKEKSGITSVFVSHKLNEVEYVADEIIVIRDGKFISQYNKETTKISEDQLIKDIVGRQLSSKFPEKNLQRKIGEIALEVKNFTVEHPKLDGYNVVQDASFNVKKGEIIGISGLVGSGRSELALSIFGKQYGKVLSGEIFINGKKMNINSPKKAITNKLMYATEDRKGTGLIQIFDINFNINLAAMNLNSKFGFLNLNKEIKNSNELKKEIKIKVPNIDYKVETLSGGNQQKVVIAKAITTKFEILIIDEPTKGIDVGSKFEIYSLLQEFALQGKAIVIISSEIEELLGTTDRIYVMSQGKIKGQIKTSDATQEKIIQLGIGKEKNETKYV</sequence>
<dbReference type="CDD" id="cd03216">
    <property type="entry name" value="ABC_Carb_Monos_I"/>
    <property type="match status" value="1"/>
</dbReference>
<keyword evidence="11" id="KW-1185">Reference proteome</keyword>
<dbReference type="SMART" id="SM00382">
    <property type="entry name" value="AAA"/>
    <property type="match status" value="2"/>
</dbReference>
<reference evidence="10 11" key="1">
    <citation type="journal article" date="2004" name="Genome Res.">
        <title>The complete genome and proteome of Mycoplasma mobile.</title>
        <authorList>
            <person name="Jaffe J.D."/>
            <person name="Stange-Thomann N."/>
            <person name="Smith C."/>
            <person name="DeCaprio D."/>
            <person name="Fisher S."/>
            <person name="Butler J."/>
            <person name="Calvo S."/>
            <person name="Elkins T."/>
            <person name="FitzGerald M.G."/>
            <person name="Hafez N."/>
            <person name="Kodira C.D."/>
            <person name="Major J."/>
            <person name="Wang S."/>
            <person name="Wilkinson J."/>
            <person name="Nicol R."/>
            <person name="Nusbaum C."/>
            <person name="Birren B."/>
            <person name="Berg H.C."/>
            <person name="Church G.M."/>
        </authorList>
    </citation>
    <scope>NUCLEOTIDE SEQUENCE [LARGE SCALE GENOMIC DNA]</scope>
    <source>
        <strain evidence="11">ATCC 43663 / 163K / NCTC 11711</strain>
    </source>
</reference>
<dbReference type="PROSITE" id="PS50893">
    <property type="entry name" value="ABC_TRANSPORTER_2"/>
    <property type="match status" value="2"/>
</dbReference>
<evidence type="ECO:0000256" key="8">
    <source>
        <dbReference type="ARBA" id="ARBA00023136"/>
    </source>
</evidence>
<proteinExistence type="predicted"/>
<protein>
    <submittedName>
        <fullName evidence="10">Xylose ABC transporter ATB-binding protein</fullName>
    </submittedName>
</protein>
<dbReference type="eggNOG" id="COG1129">
    <property type="taxonomic scope" value="Bacteria"/>
</dbReference>
<name>Q6KIS5_MYCM1</name>
<evidence type="ECO:0000256" key="5">
    <source>
        <dbReference type="ARBA" id="ARBA00022741"/>
    </source>
</evidence>
<dbReference type="InterPro" id="IPR003593">
    <property type="entry name" value="AAA+_ATPase"/>
</dbReference>
<dbReference type="PROSITE" id="PS00211">
    <property type="entry name" value="ABC_TRANSPORTER_1"/>
    <property type="match status" value="1"/>
</dbReference>
<keyword evidence="8" id="KW-0472">Membrane</keyword>
<dbReference type="SUPFAM" id="SSF52540">
    <property type="entry name" value="P-loop containing nucleoside triphosphate hydrolases"/>
    <property type="match status" value="2"/>
</dbReference>
<keyword evidence="4" id="KW-0677">Repeat</keyword>
<evidence type="ECO:0000256" key="2">
    <source>
        <dbReference type="ARBA" id="ARBA00022475"/>
    </source>
</evidence>
<keyword evidence="3" id="KW-0762">Sugar transport</keyword>
<evidence type="ECO:0000313" key="11">
    <source>
        <dbReference type="Proteomes" id="UP000009072"/>
    </source>
</evidence>
<dbReference type="InterPro" id="IPR017871">
    <property type="entry name" value="ABC_transporter-like_CS"/>
</dbReference>
<dbReference type="Proteomes" id="UP000009072">
    <property type="component" value="Chromosome"/>
</dbReference>
<keyword evidence="2" id="KW-1003">Cell membrane</keyword>
<dbReference type="AlphaFoldDB" id="Q6KIS5"/>
<dbReference type="HOGENOM" id="CLU_000604_92_3_14"/>
<evidence type="ECO:0000256" key="6">
    <source>
        <dbReference type="ARBA" id="ARBA00022840"/>
    </source>
</evidence>
<keyword evidence="6" id="KW-0067">ATP-binding</keyword>
<dbReference type="OrthoDB" id="9771863at2"/>
<dbReference type="GO" id="GO:0016887">
    <property type="term" value="F:ATP hydrolysis activity"/>
    <property type="evidence" value="ECO:0007669"/>
    <property type="project" value="InterPro"/>
</dbReference>
<dbReference type="CDD" id="cd03215">
    <property type="entry name" value="ABC_Carb_Monos_II"/>
    <property type="match status" value="1"/>
</dbReference>